<protein>
    <submittedName>
        <fullName evidence="2">Uncharacterized protein</fullName>
    </submittedName>
</protein>
<feature type="compositionally biased region" description="Basic and acidic residues" evidence="1">
    <location>
        <begin position="28"/>
        <end position="37"/>
    </location>
</feature>
<proteinExistence type="predicted"/>
<dbReference type="EMBL" id="JBHUKR010000004">
    <property type="protein sequence ID" value="MFD2415538.1"/>
    <property type="molecule type" value="Genomic_DNA"/>
</dbReference>
<dbReference type="RefSeq" id="WP_378261420.1">
    <property type="nucleotide sequence ID" value="NZ_JBHUKR010000004.1"/>
</dbReference>
<evidence type="ECO:0000313" key="3">
    <source>
        <dbReference type="Proteomes" id="UP001597417"/>
    </source>
</evidence>
<feature type="compositionally biased region" description="Low complexity" evidence="1">
    <location>
        <begin position="1"/>
        <end position="26"/>
    </location>
</feature>
<dbReference type="Proteomes" id="UP001597417">
    <property type="component" value="Unassembled WGS sequence"/>
</dbReference>
<reference evidence="3" key="1">
    <citation type="journal article" date="2019" name="Int. J. Syst. Evol. Microbiol.">
        <title>The Global Catalogue of Microorganisms (GCM) 10K type strain sequencing project: providing services to taxonomists for standard genome sequencing and annotation.</title>
        <authorList>
            <consortium name="The Broad Institute Genomics Platform"/>
            <consortium name="The Broad Institute Genome Sequencing Center for Infectious Disease"/>
            <person name="Wu L."/>
            <person name="Ma J."/>
        </authorList>
    </citation>
    <scope>NUCLEOTIDE SEQUENCE [LARGE SCALE GENOMIC DNA]</scope>
    <source>
        <strain evidence="3">CGMCC 4.7645</strain>
    </source>
</reference>
<keyword evidence="3" id="KW-1185">Reference proteome</keyword>
<comment type="caution">
    <text evidence="2">The sequence shown here is derived from an EMBL/GenBank/DDBJ whole genome shotgun (WGS) entry which is preliminary data.</text>
</comment>
<feature type="region of interest" description="Disordered" evidence="1">
    <location>
        <begin position="1"/>
        <end position="41"/>
    </location>
</feature>
<sequence>MASSPATTTSATSTPPKTSPGSLSTSHRPPEKTRLDELGTATLDVPTGAVIISEITKGAHGPFTLPNGPGVYQLRILGTETTRHGTADRVAAIVADNPTTAAITTALETVHGREQYWIDLHRTGESPGEDE</sequence>
<name>A0ABW5FKJ7_9PSEU</name>
<accession>A0ABW5FKJ7</accession>
<gene>
    <name evidence="2" type="ORF">ACFSXZ_04270</name>
</gene>
<evidence type="ECO:0000313" key="2">
    <source>
        <dbReference type="EMBL" id="MFD2415538.1"/>
    </source>
</evidence>
<organism evidence="2 3">
    <name type="scientific">Amycolatopsis pigmentata</name>
    <dbReference type="NCBI Taxonomy" id="450801"/>
    <lineage>
        <taxon>Bacteria</taxon>
        <taxon>Bacillati</taxon>
        <taxon>Actinomycetota</taxon>
        <taxon>Actinomycetes</taxon>
        <taxon>Pseudonocardiales</taxon>
        <taxon>Pseudonocardiaceae</taxon>
        <taxon>Amycolatopsis</taxon>
    </lineage>
</organism>
<evidence type="ECO:0000256" key="1">
    <source>
        <dbReference type="SAM" id="MobiDB-lite"/>
    </source>
</evidence>